<dbReference type="Pfam" id="PF10740">
    <property type="entry name" value="DUF2529"/>
    <property type="match status" value="1"/>
</dbReference>
<evidence type="ECO:0000259" key="1">
    <source>
        <dbReference type="Pfam" id="PF10740"/>
    </source>
</evidence>
<comment type="caution">
    <text evidence="2">The sequence shown here is derived from an EMBL/GenBank/DDBJ whole genome shotgun (WGS) entry which is preliminary data.</text>
</comment>
<gene>
    <name evidence="2" type="ORF">CHH72_10800</name>
</gene>
<dbReference type="GO" id="GO:0097367">
    <property type="term" value="F:carbohydrate derivative binding"/>
    <property type="evidence" value="ECO:0007669"/>
    <property type="project" value="InterPro"/>
</dbReference>
<dbReference type="InterPro" id="IPR046348">
    <property type="entry name" value="SIS_dom_sf"/>
</dbReference>
<name>A0A268NZD9_SHOCL</name>
<dbReference type="SUPFAM" id="SSF53697">
    <property type="entry name" value="SIS domain"/>
    <property type="match status" value="1"/>
</dbReference>
<reference evidence="2 3" key="1">
    <citation type="submission" date="2017-07" db="EMBL/GenBank/DDBJ databases">
        <title>Isolation and whole genome analysis of endospore-forming bacteria from heroin.</title>
        <authorList>
            <person name="Kalinowski J."/>
            <person name="Ahrens B."/>
            <person name="Al-Dilaimi A."/>
            <person name="Winkler A."/>
            <person name="Wibberg D."/>
            <person name="Schleenbecker U."/>
            <person name="Ruckert C."/>
            <person name="Wolfel R."/>
            <person name="Grass G."/>
        </authorList>
    </citation>
    <scope>NUCLEOTIDE SEQUENCE [LARGE SCALE GENOMIC DNA]</scope>
    <source>
        <strain evidence="2 3">7539</strain>
    </source>
</reference>
<dbReference type="AlphaFoldDB" id="A0A268NZD9"/>
<dbReference type="EMBL" id="NPCC01000012">
    <property type="protein sequence ID" value="PAE88854.1"/>
    <property type="molecule type" value="Genomic_DNA"/>
</dbReference>
<accession>A0A268NZD9</accession>
<dbReference type="InterPro" id="IPR019676">
    <property type="entry name" value="DUF2529"/>
</dbReference>
<dbReference type="Gene3D" id="3.40.50.10490">
    <property type="entry name" value="Glucose-6-phosphate isomerase like protein, domain 1"/>
    <property type="match status" value="1"/>
</dbReference>
<organism evidence="2 3">
    <name type="scientific">Shouchella clausii</name>
    <name type="common">Alkalihalobacillus clausii</name>
    <dbReference type="NCBI Taxonomy" id="79880"/>
    <lineage>
        <taxon>Bacteria</taxon>
        <taxon>Bacillati</taxon>
        <taxon>Bacillota</taxon>
        <taxon>Bacilli</taxon>
        <taxon>Bacillales</taxon>
        <taxon>Bacillaceae</taxon>
        <taxon>Shouchella</taxon>
    </lineage>
</organism>
<dbReference type="Proteomes" id="UP000216207">
    <property type="component" value="Unassembled WGS sequence"/>
</dbReference>
<dbReference type="RefSeq" id="WP_095236343.1">
    <property type="nucleotide sequence ID" value="NZ_JAUPFF010000001.1"/>
</dbReference>
<protein>
    <recommendedName>
        <fullName evidence="1">DUF2529 domain-containing protein</fullName>
    </recommendedName>
</protein>
<evidence type="ECO:0000313" key="3">
    <source>
        <dbReference type="Proteomes" id="UP000216207"/>
    </source>
</evidence>
<sequence>MLKIFSTQLFGLIKSINETQEEHLEDAGRLLAQAIIAQGNVYIKGFAEMEAIELAAFTGYESMPGAAPFPKEGTLSGQDRCLLFAPSLNHEGVQAALKACEQAGIAAVVVSSRHASSTASLAPPHLFLDTGVKGGLVPDETGKRIGHPGVIAGLYVYHGLKFVIHDILEEYC</sequence>
<feature type="domain" description="DUF2529" evidence="1">
    <location>
        <begin position="1"/>
        <end position="168"/>
    </location>
</feature>
<evidence type="ECO:0000313" key="2">
    <source>
        <dbReference type="EMBL" id="PAE88854.1"/>
    </source>
</evidence>
<proteinExistence type="predicted"/>
<dbReference type="GO" id="GO:1901135">
    <property type="term" value="P:carbohydrate derivative metabolic process"/>
    <property type="evidence" value="ECO:0007669"/>
    <property type="project" value="InterPro"/>
</dbReference>